<evidence type="ECO:0000256" key="2">
    <source>
        <dbReference type="ARBA" id="ARBA00022946"/>
    </source>
</evidence>
<dbReference type="SUPFAM" id="SSF52518">
    <property type="entry name" value="Thiamin diphosphate-binding fold (THDP-binding)"/>
    <property type="match status" value="2"/>
</dbReference>
<keyword evidence="6" id="KW-1185">Reference proteome</keyword>
<dbReference type="InterPro" id="IPR029061">
    <property type="entry name" value="THDP-binding"/>
</dbReference>
<dbReference type="GO" id="GO:0006086">
    <property type="term" value="P:pyruvate decarboxylation to acetyl-CoA"/>
    <property type="evidence" value="ECO:0007669"/>
    <property type="project" value="TreeGrafter"/>
</dbReference>
<organism evidence="6 7">
    <name type="scientific">Elaeophora elaphi</name>
    <dbReference type="NCBI Taxonomy" id="1147741"/>
    <lineage>
        <taxon>Eukaryota</taxon>
        <taxon>Metazoa</taxon>
        <taxon>Ecdysozoa</taxon>
        <taxon>Nematoda</taxon>
        <taxon>Chromadorea</taxon>
        <taxon>Rhabditida</taxon>
        <taxon>Spirurina</taxon>
        <taxon>Spiruromorpha</taxon>
        <taxon>Filarioidea</taxon>
        <taxon>Onchocercidae</taxon>
        <taxon>Elaeophora</taxon>
    </lineage>
</organism>
<evidence type="ECO:0000256" key="1">
    <source>
        <dbReference type="ARBA" id="ARBA00001964"/>
    </source>
</evidence>
<protein>
    <submittedName>
        <fullName evidence="7">Pyruvate dehydrogenase E1 component subunit alpha</fullName>
    </submittedName>
</protein>
<dbReference type="WBParaSite" id="EEL_0000120701-mRNA-1">
    <property type="protein sequence ID" value="EEL_0000120701-mRNA-1"/>
    <property type="gene ID" value="EEL_0000120701"/>
</dbReference>
<keyword evidence="3" id="KW-0560">Oxidoreductase</keyword>
<dbReference type="InterPro" id="IPR001017">
    <property type="entry name" value="DH_E1"/>
</dbReference>
<dbReference type="PANTHER" id="PTHR11516:SF60">
    <property type="entry name" value="PYRUVATE DEHYDROGENASE E1 COMPONENT SUBUNIT ALPHA"/>
    <property type="match status" value="1"/>
</dbReference>
<dbReference type="Proteomes" id="UP000050640">
    <property type="component" value="Unplaced"/>
</dbReference>
<dbReference type="GO" id="GO:0004739">
    <property type="term" value="F:pyruvate dehydrogenase (acetyl-transferring) activity"/>
    <property type="evidence" value="ECO:0007669"/>
    <property type="project" value="TreeGrafter"/>
</dbReference>
<dbReference type="Pfam" id="PF00676">
    <property type="entry name" value="E1_dh"/>
    <property type="match status" value="2"/>
</dbReference>
<proteinExistence type="predicted"/>
<name>A0A0R3RIA0_9BILA</name>
<evidence type="ECO:0000313" key="7">
    <source>
        <dbReference type="WBParaSite" id="EEL_0000120701-mRNA-1"/>
    </source>
</evidence>
<evidence type="ECO:0000256" key="4">
    <source>
        <dbReference type="ARBA" id="ARBA00023052"/>
    </source>
</evidence>
<dbReference type="CDD" id="cd02000">
    <property type="entry name" value="TPP_E1_PDC_ADC_BCADC"/>
    <property type="match status" value="1"/>
</dbReference>
<evidence type="ECO:0000259" key="5">
    <source>
        <dbReference type="Pfam" id="PF00676"/>
    </source>
</evidence>
<accession>A0A0R3RIA0</accession>
<comment type="cofactor">
    <cofactor evidence="1">
        <name>thiamine diphosphate</name>
        <dbReference type="ChEBI" id="CHEBI:58937"/>
    </cofactor>
</comment>
<feature type="domain" description="Dehydrogenase E1 component" evidence="5">
    <location>
        <begin position="90"/>
        <end position="228"/>
    </location>
</feature>
<keyword evidence="4" id="KW-0786">Thiamine pyrophosphate</keyword>
<dbReference type="Gene3D" id="3.40.50.970">
    <property type="match status" value="1"/>
</dbReference>
<feature type="domain" description="Dehydrogenase E1 component" evidence="5">
    <location>
        <begin position="262"/>
        <end position="416"/>
    </location>
</feature>
<sequence length="456" mass="51570">MLLFQVDEAVNISRNEPPLPPESLYCDIYHNTPPQYTFHTLLHRSLTAQSIHHELEASFQTQPFKLHRLDAGPSRDTILTKSDALEMYKQMQLIRRTEQSSDLLYKDRKVRGFCHLYAGQEACAVGIFAAKDPKDAIITSYRCHAFAMMERNVREVLSELLGRSHGNVKRKGGSMHMYAKNFYGGNGIVSAQIPLGAGIAFAMKYNRKPNLCFTLYGDGAANQGQLFEDNLQILGDIKSLEKTWRVRKIFHVHTVTFTSIDIISAANMCALWRLPCVFICENNDYGMGTPTSRSSASTKYFTRGDYIPGIWVNAMDALAVRESIKFARKYCVTDGKGPLFIEFATYRFYGHSVSDPGTSYRTREEVQEIRKTSDPILLLKDKILTSKLAMKDELRKIENQAKQEVDAAVKFAKNGPVISTDALLTDIYHNTPPIIVRGHTIDETKVQPYTRTSDII</sequence>
<dbReference type="AlphaFoldDB" id="A0A0R3RIA0"/>
<evidence type="ECO:0000313" key="6">
    <source>
        <dbReference type="Proteomes" id="UP000050640"/>
    </source>
</evidence>
<evidence type="ECO:0000256" key="3">
    <source>
        <dbReference type="ARBA" id="ARBA00023002"/>
    </source>
</evidence>
<dbReference type="PANTHER" id="PTHR11516">
    <property type="entry name" value="PYRUVATE DEHYDROGENASE E1 COMPONENT, ALPHA SUBUNIT BACTERIAL AND ORGANELLAR"/>
    <property type="match status" value="1"/>
</dbReference>
<dbReference type="InterPro" id="IPR050642">
    <property type="entry name" value="PDH_E1_Alpha_Subunit"/>
</dbReference>
<reference evidence="7" key="1">
    <citation type="submission" date="2017-02" db="UniProtKB">
        <authorList>
            <consortium name="WormBaseParasite"/>
        </authorList>
    </citation>
    <scope>IDENTIFICATION</scope>
</reference>
<keyword evidence="2" id="KW-0809">Transit peptide</keyword>
<dbReference type="STRING" id="1147741.A0A0R3RIA0"/>